<dbReference type="EMBL" id="AVOT02018200">
    <property type="protein sequence ID" value="MBW0504887.1"/>
    <property type="molecule type" value="Genomic_DNA"/>
</dbReference>
<evidence type="ECO:0000313" key="11">
    <source>
        <dbReference type="EMBL" id="MBW0504887.1"/>
    </source>
</evidence>
<comment type="pathway">
    <text evidence="1">Purine metabolism; IMP biosynthesis via de novo pathway; N(2)-formyl-N(1)-(5-phospho-D-ribosyl)glycinamide from N(1)-(5-phospho-D-ribosyl)glycinamide (10-formyl THF route): step 1/1.</text>
</comment>
<comment type="catalytic activity">
    <reaction evidence="9">
        <text>N(1)-(5-phospho-beta-D-ribosyl)glycinamide + (6R)-10-formyltetrahydrofolate = N(2)-formyl-N(1)-(5-phospho-beta-D-ribosyl)glycinamide + (6S)-5,6,7,8-tetrahydrofolate + H(+)</text>
        <dbReference type="Rhea" id="RHEA:15053"/>
        <dbReference type="ChEBI" id="CHEBI:15378"/>
        <dbReference type="ChEBI" id="CHEBI:57453"/>
        <dbReference type="ChEBI" id="CHEBI:143788"/>
        <dbReference type="ChEBI" id="CHEBI:147286"/>
        <dbReference type="ChEBI" id="CHEBI:195366"/>
        <dbReference type="EC" id="2.1.2.2"/>
    </reaction>
</comment>
<gene>
    <name evidence="11" type="ORF">O181_044602</name>
</gene>
<evidence type="ECO:0000256" key="1">
    <source>
        <dbReference type="ARBA" id="ARBA00005054"/>
    </source>
</evidence>
<reference evidence="11" key="1">
    <citation type="submission" date="2021-03" db="EMBL/GenBank/DDBJ databases">
        <title>Draft genome sequence of rust myrtle Austropuccinia psidii MF-1, a brazilian biotype.</title>
        <authorList>
            <person name="Quecine M.C."/>
            <person name="Pachon D.M.R."/>
            <person name="Bonatelli M.L."/>
            <person name="Correr F.H."/>
            <person name="Franceschini L.M."/>
            <person name="Leite T.F."/>
            <person name="Margarido G.R.A."/>
            <person name="Almeida C.A."/>
            <person name="Ferrarezi J.A."/>
            <person name="Labate C.A."/>
        </authorList>
    </citation>
    <scope>NUCLEOTIDE SEQUENCE</scope>
    <source>
        <strain evidence="11">MF-1</strain>
    </source>
</reference>
<dbReference type="InterPro" id="IPR004607">
    <property type="entry name" value="GART"/>
</dbReference>
<dbReference type="Pfam" id="PF00551">
    <property type="entry name" value="Formyl_trans_N"/>
    <property type="match status" value="1"/>
</dbReference>
<dbReference type="GO" id="GO:0005737">
    <property type="term" value="C:cytoplasm"/>
    <property type="evidence" value="ECO:0007669"/>
    <property type="project" value="TreeGrafter"/>
</dbReference>
<feature type="domain" description="Formyl transferase N-terminal" evidence="10">
    <location>
        <begin position="9"/>
        <end position="216"/>
    </location>
</feature>
<dbReference type="InterPro" id="IPR002376">
    <property type="entry name" value="Formyl_transf_N"/>
</dbReference>
<dbReference type="InterPro" id="IPR036477">
    <property type="entry name" value="Formyl_transf_N_sf"/>
</dbReference>
<dbReference type="PANTHER" id="PTHR43369">
    <property type="entry name" value="PHOSPHORIBOSYLGLYCINAMIDE FORMYLTRANSFERASE"/>
    <property type="match status" value="1"/>
</dbReference>
<evidence type="ECO:0000256" key="8">
    <source>
        <dbReference type="ARBA" id="ARBA00041682"/>
    </source>
</evidence>
<dbReference type="FunFam" id="3.40.50.170:FF:000009">
    <property type="entry name" value="Phosphoribosylglycinamide formyltransferase (Eurofung)"/>
    <property type="match status" value="1"/>
</dbReference>
<evidence type="ECO:0000256" key="2">
    <source>
        <dbReference type="ARBA" id="ARBA00012254"/>
    </source>
</evidence>
<comment type="similarity">
    <text evidence="6">Belongs to the GART family.</text>
</comment>
<dbReference type="AlphaFoldDB" id="A0A9Q3DS50"/>
<evidence type="ECO:0000259" key="10">
    <source>
        <dbReference type="Pfam" id="PF00551"/>
    </source>
</evidence>
<accession>A0A9Q3DS50</accession>
<organism evidence="11 12">
    <name type="scientific">Austropuccinia psidii MF-1</name>
    <dbReference type="NCBI Taxonomy" id="1389203"/>
    <lineage>
        <taxon>Eukaryota</taxon>
        <taxon>Fungi</taxon>
        <taxon>Dikarya</taxon>
        <taxon>Basidiomycota</taxon>
        <taxon>Pucciniomycotina</taxon>
        <taxon>Pucciniomycetes</taxon>
        <taxon>Pucciniales</taxon>
        <taxon>Sphaerophragmiaceae</taxon>
        <taxon>Austropuccinia</taxon>
    </lineage>
</organism>
<keyword evidence="5" id="KW-0658">Purine biosynthesis</keyword>
<evidence type="ECO:0000256" key="7">
    <source>
        <dbReference type="ARBA" id="ARBA00041324"/>
    </source>
</evidence>
<evidence type="ECO:0000256" key="9">
    <source>
        <dbReference type="ARBA" id="ARBA00047664"/>
    </source>
</evidence>
<dbReference type="PANTHER" id="PTHR43369:SF2">
    <property type="entry name" value="PHOSPHORIBOSYLGLYCINAMIDE FORMYLTRANSFERASE"/>
    <property type="match status" value="1"/>
</dbReference>
<dbReference type="NCBIfam" id="TIGR00639">
    <property type="entry name" value="PurN"/>
    <property type="match status" value="1"/>
</dbReference>
<dbReference type="EC" id="2.1.2.2" evidence="2"/>
<dbReference type="Proteomes" id="UP000765509">
    <property type="component" value="Unassembled WGS sequence"/>
</dbReference>
<name>A0A9Q3DS50_9BASI</name>
<comment type="caution">
    <text evidence="11">The sequence shown here is derived from an EMBL/GenBank/DDBJ whole genome shotgun (WGS) entry which is preliminary data.</text>
</comment>
<proteinExistence type="inferred from homology"/>
<protein>
    <recommendedName>
        <fullName evidence="3">Phosphoribosylglycinamide formyltransferase</fullName>
        <ecNumber evidence="2">2.1.2.2</ecNumber>
    </recommendedName>
    <alternativeName>
        <fullName evidence="8">5'-phosphoribosylglycinamide transformylase</fullName>
    </alternativeName>
    <alternativeName>
        <fullName evidence="7">GAR transformylase</fullName>
    </alternativeName>
</protein>
<dbReference type="SUPFAM" id="SSF53328">
    <property type="entry name" value="Formyltransferase"/>
    <property type="match status" value="1"/>
</dbReference>
<evidence type="ECO:0000256" key="5">
    <source>
        <dbReference type="ARBA" id="ARBA00022755"/>
    </source>
</evidence>
<sequence length="231" mass="25443">MASTSEAFNVVVLISGSGTNLQALINGLPTFRNPTARISLVVSNSKFAFGLQRAQSADPTIPTQIFSLASFRKQHPNLINENEIRAQYDRELAEIVKLGKPRLVVLAGFMHILSEEFLKKMQANWDSGDGSSIPVINLHPALPGQFDGANAIQRAWEAGPDGTAQVCETGVMIHEVIPEVDRGKPILVRKVELKRDESLEALQQRIHQVEHELIVEGVIEVLRRIASTDHS</sequence>
<evidence type="ECO:0000256" key="6">
    <source>
        <dbReference type="ARBA" id="ARBA00038440"/>
    </source>
</evidence>
<dbReference type="GO" id="GO:0004644">
    <property type="term" value="F:phosphoribosylglycinamide formyltransferase activity"/>
    <property type="evidence" value="ECO:0007669"/>
    <property type="project" value="UniProtKB-EC"/>
</dbReference>
<evidence type="ECO:0000256" key="3">
    <source>
        <dbReference type="ARBA" id="ARBA00022076"/>
    </source>
</evidence>
<dbReference type="HAMAP" id="MF_01930">
    <property type="entry name" value="PurN"/>
    <property type="match status" value="1"/>
</dbReference>
<keyword evidence="4" id="KW-0808">Transferase</keyword>
<dbReference type="Gene3D" id="3.40.50.170">
    <property type="entry name" value="Formyl transferase, N-terminal domain"/>
    <property type="match status" value="1"/>
</dbReference>
<keyword evidence="12" id="KW-1185">Reference proteome</keyword>
<evidence type="ECO:0000313" key="12">
    <source>
        <dbReference type="Proteomes" id="UP000765509"/>
    </source>
</evidence>
<dbReference type="OrthoDB" id="5575075at2759"/>
<evidence type="ECO:0000256" key="4">
    <source>
        <dbReference type="ARBA" id="ARBA00022679"/>
    </source>
</evidence>
<dbReference type="CDD" id="cd08645">
    <property type="entry name" value="FMT_core_GART"/>
    <property type="match status" value="1"/>
</dbReference>
<dbReference type="GO" id="GO:0006189">
    <property type="term" value="P:'de novo' IMP biosynthetic process"/>
    <property type="evidence" value="ECO:0007669"/>
    <property type="project" value="InterPro"/>
</dbReference>